<dbReference type="PANTHER" id="PTHR38595">
    <property type="entry name" value="CYTOPLASMIC PROTEIN-RELATED"/>
    <property type="match status" value="1"/>
</dbReference>
<sequence>MNSLRPSLFDRLFGSASDQLTLEQYKDSVARDLEALLNTRLAILPEMLAPFPHCQNSVLHYGLVDFAGLCLSSDDDRKKVCASLKDAIERHEPRLDNVQATLEAQEGSVNRLSFVITATLKDTGLAEPVNFNAVLQPSSLRYSITRSRHGHQHENPDRQAQ</sequence>
<dbReference type="Proteomes" id="UP000298438">
    <property type="component" value="Unassembled WGS sequence"/>
</dbReference>
<proteinExistence type="predicted"/>
<dbReference type="NCBIfam" id="TIGR03357">
    <property type="entry name" value="VI_zyme"/>
    <property type="match status" value="1"/>
</dbReference>
<evidence type="ECO:0000313" key="3">
    <source>
        <dbReference type="Proteomes" id="UP000298438"/>
    </source>
</evidence>
<protein>
    <submittedName>
        <fullName evidence="2">Type VI secretion system baseplate subunit TssE</fullName>
    </submittedName>
</protein>
<reference evidence="2 3" key="1">
    <citation type="submission" date="2019-03" db="EMBL/GenBank/DDBJ databases">
        <title>Draft Genome Sequence of Massilia arenosa sp. nov., a Novel Massilia Species Isolated from a Sandy-loam Maize Soil.</title>
        <authorList>
            <person name="Raths R."/>
            <person name="Peta V."/>
            <person name="Bucking H."/>
        </authorList>
    </citation>
    <scope>NUCLEOTIDE SEQUENCE [LARGE SCALE GENOMIC DNA]</scope>
    <source>
        <strain evidence="2 3">MC02</strain>
    </source>
</reference>
<comment type="caution">
    <text evidence="2">The sequence shown here is derived from an EMBL/GenBank/DDBJ whole genome shotgun (WGS) entry which is preliminary data.</text>
</comment>
<evidence type="ECO:0000259" key="1">
    <source>
        <dbReference type="Pfam" id="PF04965"/>
    </source>
</evidence>
<dbReference type="InterPro" id="IPR007048">
    <property type="entry name" value="IraD/Gp25-like"/>
</dbReference>
<evidence type="ECO:0000313" key="2">
    <source>
        <dbReference type="EMBL" id="TFW23162.1"/>
    </source>
</evidence>
<organism evidence="2 3">
    <name type="scientific">Zemynaea arenosa</name>
    <dbReference type="NCBI Taxonomy" id="2561931"/>
    <lineage>
        <taxon>Bacteria</taxon>
        <taxon>Pseudomonadati</taxon>
        <taxon>Pseudomonadota</taxon>
        <taxon>Betaproteobacteria</taxon>
        <taxon>Burkholderiales</taxon>
        <taxon>Oxalobacteraceae</taxon>
        <taxon>Telluria group</taxon>
        <taxon>Zemynaea</taxon>
    </lineage>
</organism>
<dbReference type="Gene3D" id="3.10.450.40">
    <property type="match status" value="1"/>
</dbReference>
<name>A0A4Y9SGI8_9BURK</name>
<dbReference type="RefSeq" id="WP_135206517.1">
    <property type="nucleotide sequence ID" value="NZ_SPVF01000099.1"/>
</dbReference>
<dbReference type="PANTHER" id="PTHR38595:SF2">
    <property type="entry name" value="TYPE VI SECRETION SYSTEM BASEPLATE SUBUNIT TSSE"/>
    <property type="match status" value="1"/>
</dbReference>
<dbReference type="OrthoDB" id="119583at2"/>
<dbReference type="InterPro" id="IPR053176">
    <property type="entry name" value="T6SS_TssE1-like"/>
</dbReference>
<dbReference type="Pfam" id="PF04965">
    <property type="entry name" value="GPW_gp25"/>
    <property type="match status" value="1"/>
</dbReference>
<gene>
    <name evidence="2" type="primary">tssE</name>
    <name evidence="2" type="ORF">E4L96_07115</name>
</gene>
<accession>A0A4Y9SGI8</accession>
<dbReference type="AlphaFoldDB" id="A0A4Y9SGI8"/>
<dbReference type="SUPFAM" id="SSF160719">
    <property type="entry name" value="gpW/gp25-like"/>
    <property type="match status" value="1"/>
</dbReference>
<keyword evidence="3" id="KW-1185">Reference proteome</keyword>
<feature type="domain" description="IraD/Gp25-like" evidence="1">
    <location>
        <begin position="24"/>
        <end position="123"/>
    </location>
</feature>
<dbReference type="EMBL" id="SPVF01000099">
    <property type="protein sequence ID" value="TFW23162.1"/>
    <property type="molecule type" value="Genomic_DNA"/>
</dbReference>
<dbReference type="InterPro" id="IPR017737">
    <property type="entry name" value="TssE1-like"/>
</dbReference>